<dbReference type="InterPro" id="IPR038084">
    <property type="entry name" value="PduO/GlcC-like_sf"/>
</dbReference>
<dbReference type="PANTHER" id="PTHR34309:SF1">
    <property type="entry name" value="PROTEIN GLCG"/>
    <property type="match status" value="1"/>
</dbReference>
<dbReference type="RefSeq" id="WP_380014093.1">
    <property type="nucleotide sequence ID" value="NZ_JBHLYR010000059.1"/>
</dbReference>
<proteinExistence type="predicted"/>
<keyword evidence="2" id="KW-1185">Reference proteome</keyword>
<evidence type="ECO:0000313" key="1">
    <source>
        <dbReference type="EMBL" id="MFB9994060.1"/>
    </source>
</evidence>
<gene>
    <name evidence="1" type="ORF">ACFFLM_19055</name>
</gene>
<accession>A0ABV6B2X6</accession>
<protein>
    <submittedName>
        <fullName evidence="1">Heme-binding protein</fullName>
    </submittedName>
</protein>
<comment type="caution">
    <text evidence="1">The sequence shown here is derived from an EMBL/GenBank/DDBJ whole genome shotgun (WGS) entry which is preliminary data.</text>
</comment>
<dbReference type="Pfam" id="PF03928">
    <property type="entry name" value="HbpS-like"/>
    <property type="match status" value="1"/>
</dbReference>
<dbReference type="EMBL" id="JBHLYR010000059">
    <property type="protein sequence ID" value="MFB9994060.1"/>
    <property type="molecule type" value="Genomic_DNA"/>
</dbReference>
<dbReference type="InterPro" id="IPR052517">
    <property type="entry name" value="GlcG_carb_metab_protein"/>
</dbReference>
<organism evidence="1 2">
    <name type="scientific">Deinococcus oregonensis</name>
    <dbReference type="NCBI Taxonomy" id="1805970"/>
    <lineage>
        <taxon>Bacteria</taxon>
        <taxon>Thermotogati</taxon>
        <taxon>Deinococcota</taxon>
        <taxon>Deinococci</taxon>
        <taxon>Deinococcales</taxon>
        <taxon>Deinococcaceae</taxon>
        <taxon>Deinococcus</taxon>
    </lineage>
</organism>
<name>A0ABV6B2X6_9DEIO</name>
<sequence>MLKLEDARRIIGAAELKAAEIGQPMNIAVADSGGNLIAHVRMDGAWIGSIDISIKKAYTSRAFDISTKDLAGESQSGGQFFGIHASNDGRIMIFAGGIPLKQDGQVVGAIGVSGGSGEQDHAVAEAGAAAL</sequence>
<dbReference type="Proteomes" id="UP001589733">
    <property type="component" value="Unassembled WGS sequence"/>
</dbReference>
<dbReference type="InterPro" id="IPR005624">
    <property type="entry name" value="PduO/GlcC-like"/>
</dbReference>
<dbReference type="SUPFAM" id="SSF143744">
    <property type="entry name" value="GlcG-like"/>
    <property type="match status" value="1"/>
</dbReference>
<dbReference type="PANTHER" id="PTHR34309">
    <property type="entry name" value="SLR1406 PROTEIN"/>
    <property type="match status" value="1"/>
</dbReference>
<reference evidence="1 2" key="1">
    <citation type="submission" date="2024-09" db="EMBL/GenBank/DDBJ databases">
        <authorList>
            <person name="Sun Q."/>
            <person name="Mori K."/>
        </authorList>
    </citation>
    <scope>NUCLEOTIDE SEQUENCE [LARGE SCALE GENOMIC DNA]</scope>
    <source>
        <strain evidence="1 2">JCM 13503</strain>
    </source>
</reference>
<evidence type="ECO:0000313" key="2">
    <source>
        <dbReference type="Proteomes" id="UP001589733"/>
    </source>
</evidence>
<dbReference type="Gene3D" id="3.30.450.150">
    <property type="entry name" value="Haem-degrading domain"/>
    <property type="match status" value="1"/>
</dbReference>